<proteinExistence type="predicted"/>
<sequence>IHSFQNSILKFQNFQFFKLNSKMLPRTVGIHSLRKYSSKHPSPLGSHAPKEFSCGIPPWEPEKIIPPPKVHPEFPSMLIRPPCMPGQKPGGYQTCLLGEQGLYCPPCRIKYKYPPFSENIEVMPDANQPPCWWRFPPTCHDNGETEAK</sequence>
<evidence type="ECO:0000313" key="1">
    <source>
        <dbReference type="EMBL" id="JAS93319.1"/>
    </source>
</evidence>
<feature type="non-terminal residue" evidence="1">
    <location>
        <position position="1"/>
    </location>
</feature>
<protein>
    <submittedName>
        <fullName evidence="1">Uncharacterized protein</fullName>
    </submittedName>
</protein>
<feature type="non-terminal residue" evidence="1">
    <location>
        <position position="148"/>
    </location>
</feature>
<organism evidence="1">
    <name type="scientific">Homalodisca liturata</name>
    <dbReference type="NCBI Taxonomy" id="320908"/>
    <lineage>
        <taxon>Eukaryota</taxon>
        <taxon>Metazoa</taxon>
        <taxon>Ecdysozoa</taxon>
        <taxon>Arthropoda</taxon>
        <taxon>Hexapoda</taxon>
        <taxon>Insecta</taxon>
        <taxon>Pterygota</taxon>
        <taxon>Neoptera</taxon>
        <taxon>Paraneoptera</taxon>
        <taxon>Hemiptera</taxon>
        <taxon>Auchenorrhyncha</taxon>
        <taxon>Membracoidea</taxon>
        <taxon>Cicadellidae</taxon>
        <taxon>Cicadellinae</taxon>
        <taxon>Proconiini</taxon>
        <taxon>Homalodisca</taxon>
    </lineage>
</organism>
<reference evidence="1" key="1">
    <citation type="submission" date="2015-11" db="EMBL/GenBank/DDBJ databases">
        <title>De novo transcriptome assembly of four potential Pierce s Disease insect vectors from Arizona vineyards.</title>
        <authorList>
            <person name="Tassone E.E."/>
        </authorList>
    </citation>
    <scope>NUCLEOTIDE SEQUENCE</scope>
</reference>
<dbReference type="AlphaFoldDB" id="A0A1B6J2A7"/>
<dbReference type="EMBL" id="GECU01014387">
    <property type="protein sequence ID" value="JAS93319.1"/>
    <property type="molecule type" value="Transcribed_RNA"/>
</dbReference>
<gene>
    <name evidence="1" type="ORF">g.9544</name>
</gene>
<name>A0A1B6J2A7_9HEMI</name>
<accession>A0A1B6J2A7</accession>